<reference evidence="11" key="1">
    <citation type="journal article" date="2019" name="PeerJ">
        <title>The inflated mitochondrial genomes of siphonous green algae reflect processes driving expansion of noncoding DNA and proliferation of introns.</title>
        <authorList>
            <person name="Repetti S.I."/>
            <person name="Jackson C.J."/>
            <person name="Judd L.M."/>
            <person name="Wick R.R."/>
            <person name="Holt K.E."/>
            <person name="Verbruggen H."/>
        </authorList>
    </citation>
    <scope>NUCLEOTIDE SEQUENCE</scope>
    <source>
        <strain evidence="11">SAG6.99</strain>
    </source>
</reference>
<comment type="similarity">
    <text evidence="2">Belongs to the ATPase protein YMF19 family.</text>
</comment>
<evidence type="ECO:0000256" key="9">
    <source>
        <dbReference type="SAM" id="Phobius"/>
    </source>
</evidence>
<evidence type="ECO:0000256" key="8">
    <source>
        <dbReference type="SAM" id="MobiDB-lite"/>
    </source>
</evidence>
<evidence type="ECO:0000313" key="11">
    <source>
        <dbReference type="EMBL" id="QGQ61991.1"/>
    </source>
</evidence>
<keyword evidence="4 9" id="KW-1133">Transmembrane helix</keyword>
<feature type="transmembrane region" description="Helical" evidence="9">
    <location>
        <begin position="12"/>
        <end position="32"/>
    </location>
</feature>
<feature type="region of interest" description="Disordered" evidence="8">
    <location>
        <begin position="176"/>
        <end position="219"/>
    </location>
</feature>
<feature type="compositionally biased region" description="Polar residues" evidence="8">
    <location>
        <begin position="179"/>
        <end position="192"/>
    </location>
</feature>
<dbReference type="GeneID" id="42903372"/>
<dbReference type="GO" id="GO:0006754">
    <property type="term" value="P:ATP biosynthetic process"/>
    <property type="evidence" value="ECO:0007669"/>
    <property type="project" value="UniProtKB-KW"/>
</dbReference>
<keyword evidence="6 9" id="KW-0472">Membrane</keyword>
<proteinExistence type="inferred from homology"/>
<protein>
    <submittedName>
        <fullName evidence="11">ATP synthase F0 subunit 8</fullName>
    </submittedName>
</protein>
<keyword evidence="5 11" id="KW-0496">Mitochondrion</keyword>
<dbReference type="RefSeq" id="YP_009720779.1">
    <property type="nucleotide sequence ID" value="NC_045361.1"/>
</dbReference>
<dbReference type="GO" id="GO:0031966">
    <property type="term" value="C:mitochondrial membrane"/>
    <property type="evidence" value="ECO:0007669"/>
    <property type="project" value="UniProtKB-SubCell"/>
</dbReference>
<organism evidence="11">
    <name type="scientific">Ostreobium quekettii</name>
    <dbReference type="NCBI Taxonomy" id="121088"/>
    <lineage>
        <taxon>Eukaryota</taxon>
        <taxon>Viridiplantae</taxon>
        <taxon>Chlorophyta</taxon>
        <taxon>core chlorophytes</taxon>
        <taxon>Ulvophyceae</taxon>
        <taxon>TCBD clade</taxon>
        <taxon>Bryopsidales</taxon>
        <taxon>Ostreobineae</taxon>
        <taxon>Ostreobiaceae</taxon>
        <taxon>Ostreobium</taxon>
    </lineage>
</organism>
<name>A0A650BYB3_9CHLO</name>
<evidence type="ECO:0000256" key="6">
    <source>
        <dbReference type="ARBA" id="ARBA00023136"/>
    </source>
</evidence>
<keyword evidence="7" id="KW-0066">ATP synthesis</keyword>
<comment type="subcellular location">
    <subcellularLocation>
        <location evidence="1">Mitochondrion membrane</location>
    </subcellularLocation>
</comment>
<dbReference type="AlphaFoldDB" id="A0A650BYB3"/>
<evidence type="ECO:0000256" key="5">
    <source>
        <dbReference type="ARBA" id="ARBA00023128"/>
    </source>
</evidence>
<keyword evidence="3 9" id="KW-0812">Transmembrane</keyword>
<evidence type="ECO:0000256" key="7">
    <source>
        <dbReference type="ARBA" id="ARBA00023310"/>
    </source>
</evidence>
<evidence type="ECO:0000259" key="10">
    <source>
        <dbReference type="Pfam" id="PF02326"/>
    </source>
</evidence>
<dbReference type="Pfam" id="PF02326">
    <property type="entry name" value="YMF19"/>
    <property type="match status" value="1"/>
</dbReference>
<gene>
    <name evidence="11" type="primary">atp8</name>
</gene>
<geneLocation type="mitochondrion" evidence="11"/>
<evidence type="ECO:0000256" key="3">
    <source>
        <dbReference type="ARBA" id="ARBA00022692"/>
    </source>
</evidence>
<sequence length="219" mass="26005">MPQLDQVTFLSQLWWCFFFFLGFYFVIHKYFLPKISRILKLRKKKITMSQDDLSFAQKEINKLRVSKETLFRRGLDLSQSIFTESSKLIQKSRDTKNVINLLTEKYKNKPFFSDSETFYVEFLGKSFVSQKYILQLYSPKFNNKLSLFEIYSFFQKKALHTFKSSISHNRNRSHFAAQHSGNQSQKNISTKSESAENIKKNVSRVEQTDKKKGKQKKKK</sequence>
<accession>A0A650BYB3</accession>
<feature type="domain" description="ATP synthase YMF19-like N-terminal" evidence="10">
    <location>
        <begin position="2"/>
        <end position="79"/>
    </location>
</feature>
<evidence type="ECO:0000256" key="1">
    <source>
        <dbReference type="ARBA" id="ARBA00004325"/>
    </source>
</evidence>
<dbReference type="EMBL" id="MN514984">
    <property type="protein sequence ID" value="QGQ61991.1"/>
    <property type="molecule type" value="Genomic_DNA"/>
</dbReference>
<evidence type="ECO:0000256" key="2">
    <source>
        <dbReference type="ARBA" id="ARBA00010946"/>
    </source>
</evidence>
<evidence type="ECO:0000256" key="4">
    <source>
        <dbReference type="ARBA" id="ARBA00022989"/>
    </source>
</evidence>
<dbReference type="InterPro" id="IPR003319">
    <property type="entry name" value="YMF19-like_N"/>
</dbReference>